<evidence type="ECO:0000313" key="3">
    <source>
        <dbReference type="Proteomes" id="UP000237319"/>
    </source>
</evidence>
<reference evidence="2 3" key="1">
    <citation type="submission" date="2017-11" db="EMBL/GenBank/DDBJ databases">
        <title>Genome sequence of Lysinibacillus sphaericus, a lignin-degrading bacteria isolated from municipal solid waste soil.</title>
        <authorList>
            <person name="Persinoti G.F."/>
            <person name="Paixao D.A."/>
            <person name="Bugg T.D."/>
            <person name="Squina F.M."/>
        </authorList>
    </citation>
    <scope>NUCLEOTIDE SEQUENCE [LARGE SCALE GENOMIC DNA]</scope>
    <source>
        <strain evidence="2 3">A1</strain>
    </source>
</reference>
<dbReference type="AlphaFoldDB" id="A0A2S5CWM8"/>
<evidence type="ECO:0000256" key="1">
    <source>
        <dbReference type="SAM" id="Phobius"/>
    </source>
</evidence>
<accession>A0A2S5CWM8</accession>
<keyword evidence="1" id="KW-0472">Membrane</keyword>
<feature type="transmembrane region" description="Helical" evidence="1">
    <location>
        <begin position="7"/>
        <end position="24"/>
    </location>
</feature>
<proteinExistence type="predicted"/>
<organism evidence="2 3">
    <name type="scientific">Lysinibacillus sphaericus</name>
    <name type="common">Bacillus sphaericus</name>
    <dbReference type="NCBI Taxonomy" id="1421"/>
    <lineage>
        <taxon>Bacteria</taxon>
        <taxon>Bacillati</taxon>
        <taxon>Bacillota</taxon>
        <taxon>Bacilli</taxon>
        <taxon>Bacillales</taxon>
        <taxon>Bacillaceae</taxon>
        <taxon>Lysinibacillus</taxon>
    </lineage>
</organism>
<dbReference type="RefSeq" id="WP_069509855.1">
    <property type="nucleotide sequence ID" value="NZ_CP194323.1"/>
</dbReference>
<gene>
    <name evidence="2" type="ORF">LYSIN_03455</name>
</gene>
<evidence type="ECO:0000313" key="2">
    <source>
        <dbReference type="EMBL" id="POZ55158.1"/>
    </source>
</evidence>
<keyword evidence="3" id="KW-1185">Reference proteome</keyword>
<feature type="transmembrane region" description="Helical" evidence="1">
    <location>
        <begin position="30"/>
        <end position="48"/>
    </location>
</feature>
<comment type="caution">
    <text evidence="2">The sequence shown here is derived from an EMBL/GenBank/DDBJ whole genome shotgun (WGS) entry which is preliminary data.</text>
</comment>
<keyword evidence="1" id="KW-1133">Transmembrane helix</keyword>
<dbReference type="Proteomes" id="UP000237319">
    <property type="component" value="Unassembled WGS sequence"/>
</dbReference>
<sequence length="60" mass="6793">MNIGNSTIIIGVVLILIGLVYKLGYNSFIYFKYSFEIGFMLFGIGILIDGIEKMKKKKNI</sequence>
<dbReference type="EMBL" id="PGLV01000002">
    <property type="protein sequence ID" value="POZ55158.1"/>
    <property type="molecule type" value="Genomic_DNA"/>
</dbReference>
<name>A0A2S5CWM8_LYSSH</name>
<keyword evidence="1" id="KW-0812">Transmembrane</keyword>
<protein>
    <submittedName>
        <fullName evidence="2">Uncharacterized protein</fullName>
    </submittedName>
</protein>